<name>A0A2P6P9Q7_ROSCH</name>
<evidence type="ECO:0000313" key="4">
    <source>
        <dbReference type="Proteomes" id="UP000238479"/>
    </source>
</evidence>
<evidence type="ECO:0000256" key="1">
    <source>
        <dbReference type="SAM" id="MobiDB-lite"/>
    </source>
</evidence>
<accession>A0A2P6P9Q7</accession>
<organism evidence="3 4">
    <name type="scientific">Rosa chinensis</name>
    <name type="common">China rose</name>
    <dbReference type="NCBI Taxonomy" id="74649"/>
    <lineage>
        <taxon>Eukaryota</taxon>
        <taxon>Viridiplantae</taxon>
        <taxon>Streptophyta</taxon>
        <taxon>Embryophyta</taxon>
        <taxon>Tracheophyta</taxon>
        <taxon>Spermatophyta</taxon>
        <taxon>Magnoliopsida</taxon>
        <taxon>eudicotyledons</taxon>
        <taxon>Gunneridae</taxon>
        <taxon>Pentapetalae</taxon>
        <taxon>rosids</taxon>
        <taxon>fabids</taxon>
        <taxon>Rosales</taxon>
        <taxon>Rosaceae</taxon>
        <taxon>Rosoideae</taxon>
        <taxon>Rosoideae incertae sedis</taxon>
        <taxon>Rosa</taxon>
    </lineage>
</organism>
<dbReference type="EMBL" id="PDCK01000045">
    <property type="protein sequence ID" value="PRQ18659.1"/>
    <property type="molecule type" value="Genomic_DNA"/>
</dbReference>
<gene>
    <name evidence="3" type="ORF">RchiOBHm_Chr7g0208491</name>
</gene>
<dbReference type="Gramene" id="PRQ18659">
    <property type="protein sequence ID" value="PRQ18659"/>
    <property type="gene ID" value="RchiOBHm_Chr7g0208491"/>
</dbReference>
<evidence type="ECO:0008006" key="5">
    <source>
        <dbReference type="Google" id="ProtNLM"/>
    </source>
</evidence>
<reference evidence="3 4" key="1">
    <citation type="journal article" date="2018" name="Nat. Genet.">
        <title>The Rosa genome provides new insights in the design of modern roses.</title>
        <authorList>
            <person name="Bendahmane M."/>
        </authorList>
    </citation>
    <scope>NUCLEOTIDE SEQUENCE [LARGE SCALE GENOMIC DNA]</scope>
    <source>
        <strain evidence="4">cv. Old Blush</strain>
    </source>
</reference>
<evidence type="ECO:0000313" key="3">
    <source>
        <dbReference type="EMBL" id="PRQ18659.1"/>
    </source>
</evidence>
<protein>
    <recommendedName>
        <fullName evidence="5">Rapid ALkalinization Factor</fullName>
    </recommendedName>
</protein>
<feature type="compositionally biased region" description="Polar residues" evidence="1">
    <location>
        <begin position="81"/>
        <end position="101"/>
    </location>
</feature>
<feature type="chain" id="PRO_5015105441" description="Rapid ALkalinization Factor" evidence="2">
    <location>
        <begin position="22"/>
        <end position="119"/>
    </location>
</feature>
<keyword evidence="2" id="KW-0732">Signal</keyword>
<proteinExistence type="predicted"/>
<feature type="signal peptide" evidence="2">
    <location>
        <begin position="1"/>
        <end position="21"/>
    </location>
</feature>
<dbReference type="OMA" id="KKAAMCG"/>
<dbReference type="AlphaFoldDB" id="A0A2P6P9Q7"/>
<sequence>MSPHSVAALMILITLVTTTHCINNTITSRSSSWCVAGRTDDPSCLVGETDLDSDEFMMDSEISRRILAGNSGTKNALDPSKASSCDRSNPQCHSSTKNQNPPGVDCAKAQYNRGCHQYP</sequence>
<feature type="region of interest" description="Disordered" evidence="1">
    <location>
        <begin position="67"/>
        <end position="104"/>
    </location>
</feature>
<comment type="caution">
    <text evidence="3">The sequence shown here is derived from an EMBL/GenBank/DDBJ whole genome shotgun (WGS) entry which is preliminary data.</text>
</comment>
<keyword evidence="4" id="KW-1185">Reference proteome</keyword>
<dbReference type="Proteomes" id="UP000238479">
    <property type="component" value="Chromosome 7"/>
</dbReference>
<evidence type="ECO:0000256" key="2">
    <source>
        <dbReference type="SAM" id="SignalP"/>
    </source>
</evidence>